<dbReference type="Proteomes" id="UP000318704">
    <property type="component" value="Chromosome"/>
</dbReference>
<sequence length="111" mass="12055">MFDTCGYSTQNFQGIAGAIFATGASIEEETICGVEQATGRIGNPEDVIPFKTIESERGNICQENGACDDFTQTTHICCQGHHRFGFTGENNLKQVIGIATIDDDITCTEER</sequence>
<dbReference type="EMBL" id="CP037920">
    <property type="protein sequence ID" value="QDT97526.1"/>
    <property type="molecule type" value="Genomic_DNA"/>
</dbReference>
<accession>A0A517VWZ7</accession>
<dbReference type="KEGG" id="gaw:V144x_30010"/>
<name>A0A517VWZ7_9PLAN</name>
<organism evidence="1 2">
    <name type="scientific">Gimesia aquarii</name>
    <dbReference type="NCBI Taxonomy" id="2527964"/>
    <lineage>
        <taxon>Bacteria</taxon>
        <taxon>Pseudomonadati</taxon>
        <taxon>Planctomycetota</taxon>
        <taxon>Planctomycetia</taxon>
        <taxon>Planctomycetales</taxon>
        <taxon>Planctomycetaceae</taxon>
        <taxon>Gimesia</taxon>
    </lineage>
</organism>
<evidence type="ECO:0000313" key="2">
    <source>
        <dbReference type="Proteomes" id="UP000318704"/>
    </source>
</evidence>
<proteinExistence type="predicted"/>
<gene>
    <name evidence="1" type="ORF">V144x_30010</name>
</gene>
<evidence type="ECO:0000313" key="1">
    <source>
        <dbReference type="EMBL" id="QDT97526.1"/>
    </source>
</evidence>
<protein>
    <submittedName>
        <fullName evidence="1">Uncharacterized protein</fullName>
    </submittedName>
</protein>
<reference evidence="1 2" key="1">
    <citation type="submission" date="2019-03" db="EMBL/GenBank/DDBJ databases">
        <title>Deep-cultivation of Planctomycetes and their phenomic and genomic characterization uncovers novel biology.</title>
        <authorList>
            <person name="Wiegand S."/>
            <person name="Jogler M."/>
            <person name="Boedeker C."/>
            <person name="Pinto D."/>
            <person name="Vollmers J."/>
            <person name="Rivas-Marin E."/>
            <person name="Kohn T."/>
            <person name="Peeters S.H."/>
            <person name="Heuer A."/>
            <person name="Rast P."/>
            <person name="Oberbeckmann S."/>
            <person name="Bunk B."/>
            <person name="Jeske O."/>
            <person name="Meyerdierks A."/>
            <person name="Storesund J.E."/>
            <person name="Kallscheuer N."/>
            <person name="Luecker S."/>
            <person name="Lage O.M."/>
            <person name="Pohl T."/>
            <person name="Merkel B.J."/>
            <person name="Hornburger P."/>
            <person name="Mueller R.-W."/>
            <person name="Bruemmer F."/>
            <person name="Labrenz M."/>
            <person name="Spormann A.M."/>
            <person name="Op den Camp H."/>
            <person name="Overmann J."/>
            <person name="Amann R."/>
            <person name="Jetten M.S.M."/>
            <person name="Mascher T."/>
            <person name="Medema M.H."/>
            <person name="Devos D.P."/>
            <person name="Kaster A.-K."/>
            <person name="Ovreas L."/>
            <person name="Rohde M."/>
            <person name="Galperin M.Y."/>
            <person name="Jogler C."/>
        </authorList>
    </citation>
    <scope>NUCLEOTIDE SEQUENCE [LARGE SCALE GENOMIC DNA]</scope>
    <source>
        <strain evidence="1 2">V144</strain>
    </source>
</reference>
<dbReference type="AlphaFoldDB" id="A0A517VWZ7"/>